<evidence type="ECO:0000256" key="1">
    <source>
        <dbReference type="ARBA" id="ARBA00023242"/>
    </source>
</evidence>
<dbReference type="PROSITE" id="PS51011">
    <property type="entry name" value="ARID"/>
    <property type="match status" value="1"/>
</dbReference>
<dbReference type="AlphaFoldDB" id="A0A9Q1JYB7"/>
<dbReference type="SUPFAM" id="SSF46774">
    <property type="entry name" value="ARID-like"/>
    <property type="match status" value="1"/>
</dbReference>
<evidence type="ECO:0000259" key="3">
    <source>
        <dbReference type="PROSITE" id="PS51011"/>
    </source>
</evidence>
<feature type="domain" description="ARID" evidence="3">
    <location>
        <begin position="33"/>
        <end position="126"/>
    </location>
</feature>
<dbReference type="SMART" id="SM01189">
    <property type="entry name" value="ELM2"/>
    <property type="match status" value="1"/>
</dbReference>
<dbReference type="OrthoDB" id="1938591at2759"/>
<dbReference type="Pfam" id="PF01388">
    <property type="entry name" value="ARID"/>
    <property type="match status" value="1"/>
</dbReference>
<dbReference type="PANTHER" id="PTHR46410">
    <property type="entry name" value="AT-RICH INTERACTIVE DOMAIN-CONTAINING PROTEIN 2"/>
    <property type="match status" value="1"/>
</dbReference>
<accession>A0A9Q1JYB7</accession>
<gene>
    <name evidence="4" type="ORF">Cgig2_002347</name>
</gene>
<feature type="region of interest" description="Disordered" evidence="2">
    <location>
        <begin position="372"/>
        <end position="427"/>
    </location>
</feature>
<dbReference type="InterPro" id="IPR001005">
    <property type="entry name" value="SANT/Myb"/>
</dbReference>
<keyword evidence="1" id="KW-0539">Nucleus</keyword>
<evidence type="ECO:0000313" key="5">
    <source>
        <dbReference type="Proteomes" id="UP001153076"/>
    </source>
</evidence>
<dbReference type="Proteomes" id="UP001153076">
    <property type="component" value="Unassembled WGS sequence"/>
</dbReference>
<dbReference type="InterPro" id="IPR036431">
    <property type="entry name" value="ARID_dom_sf"/>
</dbReference>
<organism evidence="4 5">
    <name type="scientific">Carnegiea gigantea</name>
    <dbReference type="NCBI Taxonomy" id="171969"/>
    <lineage>
        <taxon>Eukaryota</taxon>
        <taxon>Viridiplantae</taxon>
        <taxon>Streptophyta</taxon>
        <taxon>Embryophyta</taxon>
        <taxon>Tracheophyta</taxon>
        <taxon>Spermatophyta</taxon>
        <taxon>Magnoliopsida</taxon>
        <taxon>eudicotyledons</taxon>
        <taxon>Gunneridae</taxon>
        <taxon>Pentapetalae</taxon>
        <taxon>Caryophyllales</taxon>
        <taxon>Cactineae</taxon>
        <taxon>Cactaceae</taxon>
        <taxon>Cactoideae</taxon>
        <taxon>Echinocereeae</taxon>
        <taxon>Carnegiea</taxon>
    </lineage>
</organism>
<proteinExistence type="predicted"/>
<dbReference type="EMBL" id="JAKOGI010000524">
    <property type="protein sequence ID" value="KAJ8433676.1"/>
    <property type="molecule type" value="Genomic_DNA"/>
</dbReference>
<dbReference type="Gene3D" id="1.10.150.60">
    <property type="entry name" value="ARID DNA-binding domain"/>
    <property type="match status" value="1"/>
</dbReference>
<keyword evidence="5" id="KW-1185">Reference proteome</keyword>
<protein>
    <recommendedName>
        <fullName evidence="3">ARID domain-containing protein</fullName>
    </recommendedName>
</protein>
<dbReference type="SMART" id="SM01014">
    <property type="entry name" value="ARID"/>
    <property type="match status" value="1"/>
</dbReference>
<dbReference type="GO" id="GO:0003677">
    <property type="term" value="F:DNA binding"/>
    <property type="evidence" value="ECO:0007669"/>
    <property type="project" value="InterPro"/>
</dbReference>
<sequence>MVKIENELSIHPCKTSQTNKTLELNGRLSIEESKLKSSFVELLSIFLKGTCPHDCFRPLPPMLGNGHSVDLLKLYCVVEQKGGFEVVSKNGLWGLVGLLYGVGSAFGSAIKLVYLKYLKSLESWLVKLPIGCNSMRVWPSNVAHSEGDSTEMQVGFSSFIYDLTDEIKKSSEHYVLKMQKSDMNFVDLTEEDVDDKKLSWNEIKMRFADIVDLTEDDFDGGKLKRKSTEMGFANDADLTEGNHDVKKLKTMMTDTSVASIGDLSEVKHDGKKLEKIKSEVSFADFVSRDVSDARRFSVGPEEADNVIMGLENSDASKQCHTQVEQKSMTVDASVFKEEVCSCERVRYSLSNHDNGKLEIAQSEMSFADAVSPEVSDAGRPSLGPDVADDVVISSKNSDDSKKGTTNAKEKLKNADTNVAKEEVSSHGSKQKVLSRMLSWMAKVSKDPTDPAIGTIPESIEWAFYGDDNCWKQVLLAREALFLKKNQVNGSQQLVWQKKQKMHPSMFDDQIRVAERSSPRLLAPKTPYSNQGHSTQRLVARRDMQPTASIYAIRPQQRIPVGRAFQAEVPEWTGVTTESDSKWLGTRVWPLEKRQHDSLIEREPIGKGRVDNCGCQFPGSTECARFHISERRMKMKLELGPAFYTWNFTKMGEECSLSWTAEEEKKFKYVVKENPCSLNKCFWHQMCMVFPKKSWPDLVNYYFNVFMLRRRATQNRLSVCNTDSDDDETEYRTPSSLLAFRR</sequence>
<feature type="compositionally biased region" description="Basic and acidic residues" evidence="2">
    <location>
        <begin position="396"/>
        <end position="424"/>
    </location>
</feature>
<reference evidence="4" key="1">
    <citation type="submission" date="2022-04" db="EMBL/GenBank/DDBJ databases">
        <title>Carnegiea gigantea Genome sequencing and assembly v2.</title>
        <authorList>
            <person name="Copetti D."/>
            <person name="Sanderson M.J."/>
            <person name="Burquez A."/>
            <person name="Wojciechowski M.F."/>
        </authorList>
    </citation>
    <scope>NUCLEOTIDE SEQUENCE</scope>
    <source>
        <strain evidence="4">SGP5-SGP5p</strain>
        <tissue evidence="4">Aerial part</tissue>
    </source>
</reference>
<evidence type="ECO:0000256" key="2">
    <source>
        <dbReference type="SAM" id="MobiDB-lite"/>
    </source>
</evidence>
<dbReference type="CDD" id="cd16100">
    <property type="entry name" value="ARID"/>
    <property type="match status" value="1"/>
</dbReference>
<dbReference type="SMART" id="SM00501">
    <property type="entry name" value="BRIGHT"/>
    <property type="match status" value="1"/>
</dbReference>
<name>A0A9Q1JYB7_9CARY</name>
<dbReference type="PANTHER" id="PTHR46410:SF1">
    <property type="entry name" value="AT-RICH INTERACTIVE DOMAIN-CONTAINING PROTEIN 1"/>
    <property type="match status" value="1"/>
</dbReference>
<comment type="caution">
    <text evidence="4">The sequence shown here is derived from an EMBL/GenBank/DDBJ whole genome shotgun (WGS) entry which is preliminary data.</text>
</comment>
<dbReference type="CDD" id="cd00167">
    <property type="entry name" value="SANT"/>
    <property type="match status" value="1"/>
</dbReference>
<evidence type="ECO:0000313" key="4">
    <source>
        <dbReference type="EMBL" id="KAJ8433676.1"/>
    </source>
</evidence>
<dbReference type="InterPro" id="IPR001606">
    <property type="entry name" value="ARID_dom"/>
</dbReference>
<dbReference type="InterPro" id="IPR000949">
    <property type="entry name" value="ELM2_dom"/>
</dbReference>